<protein>
    <recommendedName>
        <fullName evidence="4">DUF2690 domain-containing protein</fullName>
    </recommendedName>
</protein>
<sequence>MVKVMNNPTVRILLILGICLMTTFMLLGVTVLHTRGFSSLMTRAHAATSNTATCATTKGTQPALCEQQDPIIQGCVHDAKTIEQHPVFQSNQQTTTLGEVDLRYSSTCKTYWVRTIAFVSAQKVFTAIHAMLLFHNQNKEDIVGTPTFPDPRIPYVAWTDMTTGPLVQYSGSGSFEMVGETQPLTVVLNSGQANSSMHKGNPLPNYE</sequence>
<evidence type="ECO:0000313" key="3">
    <source>
        <dbReference type="Proteomes" id="UP000287352"/>
    </source>
</evidence>
<gene>
    <name evidence="2" type="ORF">KTT_49120</name>
</gene>
<keyword evidence="1" id="KW-0472">Membrane</keyword>
<feature type="transmembrane region" description="Helical" evidence="1">
    <location>
        <begin position="12"/>
        <end position="33"/>
    </location>
</feature>
<evidence type="ECO:0008006" key="4">
    <source>
        <dbReference type="Google" id="ProtNLM"/>
    </source>
</evidence>
<evidence type="ECO:0000313" key="2">
    <source>
        <dbReference type="EMBL" id="GCE15053.1"/>
    </source>
</evidence>
<keyword evidence="1" id="KW-0812">Transmembrane</keyword>
<keyword evidence="3" id="KW-1185">Reference proteome</keyword>
<dbReference type="RefSeq" id="WP_126582565.1">
    <property type="nucleotide sequence ID" value="NZ_BIFR01000002.1"/>
</dbReference>
<dbReference type="Proteomes" id="UP000287352">
    <property type="component" value="Unassembled WGS sequence"/>
</dbReference>
<accession>A0A402A7E4</accession>
<comment type="caution">
    <text evidence="2">The sequence shown here is derived from an EMBL/GenBank/DDBJ whole genome shotgun (WGS) entry which is preliminary data.</text>
</comment>
<organism evidence="2 3">
    <name type="scientific">Tengunoibacter tsumagoiensis</name>
    <dbReference type="NCBI Taxonomy" id="2014871"/>
    <lineage>
        <taxon>Bacteria</taxon>
        <taxon>Bacillati</taxon>
        <taxon>Chloroflexota</taxon>
        <taxon>Ktedonobacteria</taxon>
        <taxon>Ktedonobacterales</taxon>
        <taxon>Dictyobacteraceae</taxon>
        <taxon>Tengunoibacter</taxon>
    </lineage>
</organism>
<dbReference type="AlphaFoldDB" id="A0A402A7E4"/>
<dbReference type="OrthoDB" id="2863790at2"/>
<dbReference type="InterPro" id="IPR021224">
    <property type="entry name" value="DUF2690"/>
</dbReference>
<name>A0A402A7E4_9CHLR</name>
<dbReference type="EMBL" id="BIFR01000002">
    <property type="protein sequence ID" value="GCE15053.1"/>
    <property type="molecule type" value="Genomic_DNA"/>
</dbReference>
<keyword evidence="1" id="KW-1133">Transmembrane helix</keyword>
<reference evidence="3" key="1">
    <citation type="submission" date="2018-12" db="EMBL/GenBank/DDBJ databases">
        <title>Tengunoibacter tsumagoiensis gen. nov., sp. nov., Dictyobacter kobayashii sp. nov., D. alpinus sp. nov., and D. joshuensis sp. nov. and description of Dictyobacteraceae fam. nov. within the order Ktedonobacterales isolated from Tengu-no-mugimeshi.</title>
        <authorList>
            <person name="Wang C.M."/>
            <person name="Zheng Y."/>
            <person name="Sakai Y."/>
            <person name="Toyoda A."/>
            <person name="Minakuchi Y."/>
            <person name="Abe K."/>
            <person name="Yokota A."/>
            <person name="Yabe S."/>
        </authorList>
    </citation>
    <scope>NUCLEOTIDE SEQUENCE [LARGE SCALE GENOMIC DNA]</scope>
    <source>
        <strain evidence="3">Uno3</strain>
    </source>
</reference>
<evidence type="ECO:0000256" key="1">
    <source>
        <dbReference type="SAM" id="Phobius"/>
    </source>
</evidence>
<proteinExistence type="predicted"/>
<dbReference type="Pfam" id="PF10901">
    <property type="entry name" value="DUF2690"/>
    <property type="match status" value="1"/>
</dbReference>